<dbReference type="InterPro" id="IPR001173">
    <property type="entry name" value="Glyco_trans_2-like"/>
</dbReference>
<evidence type="ECO:0000256" key="1">
    <source>
        <dbReference type="ARBA" id="ARBA00006739"/>
    </source>
</evidence>
<keyword evidence="4" id="KW-0472">Membrane</keyword>
<evidence type="ECO:0000256" key="3">
    <source>
        <dbReference type="ARBA" id="ARBA00022679"/>
    </source>
</evidence>
<sequence>MGDSTQAVPVLSKADGTPYKAAVLIPTINNADELDIVLERLGMQTYPHFEIVISDSKSKDHTKAVCEKHGATWIEDPSRNRADACNFALNQMDHDLVLFTDDDTVPPLDWVEKLVRWFDNPEVGAVGGPNFAPDDDPFGAKCADVAFCTKFMTAGTRYGAQPKGELVPITHNPGVNCAHRMANLREVGFFEEGCIGAEDVVLDAKIQRAGHKLFIDPSNVMPHRRRRPFKPYMKQMRNYGYTRMVANKRWPEIATWSHTAIGFFPPIVVIALTAMLLGGLSGGAEADLWFSLSGEWDLARVAFHIPLGLVSFYIALSWLGAAIGTSPHRSLGTVFLAPLFVFLAQWAYGQGVIKAWREVRRTGGRAGEGAQIDDRIRTA</sequence>
<evidence type="ECO:0000256" key="2">
    <source>
        <dbReference type="ARBA" id="ARBA00022676"/>
    </source>
</evidence>
<keyword evidence="4" id="KW-0812">Transmembrane</keyword>
<dbReference type="EMBL" id="GU942959">
    <property type="protein sequence ID" value="ADD92970.1"/>
    <property type="molecule type" value="Genomic_DNA"/>
</dbReference>
<accession>D6PB69</accession>
<keyword evidence="3" id="KW-0808">Transferase</keyword>
<dbReference type="InterPro" id="IPR029044">
    <property type="entry name" value="Nucleotide-diphossugar_trans"/>
</dbReference>
<feature type="transmembrane region" description="Helical" evidence="4">
    <location>
        <begin position="331"/>
        <end position="348"/>
    </location>
</feature>
<evidence type="ECO:0000313" key="6">
    <source>
        <dbReference type="EMBL" id="ADD92970.1"/>
    </source>
</evidence>
<evidence type="ECO:0000256" key="4">
    <source>
        <dbReference type="SAM" id="Phobius"/>
    </source>
</evidence>
<comment type="similarity">
    <text evidence="1">Belongs to the glycosyltransferase 2 family.</text>
</comment>
<evidence type="ECO:0000259" key="5">
    <source>
        <dbReference type="Pfam" id="PF00535"/>
    </source>
</evidence>
<dbReference type="CAZy" id="GT2">
    <property type="family name" value="Glycosyltransferase Family 2"/>
</dbReference>
<organism evidence="6">
    <name type="scientific">uncultured archaeon MedDCM-OCT-S04-C140</name>
    <dbReference type="NCBI Taxonomy" id="743085"/>
    <lineage>
        <taxon>Archaea</taxon>
        <taxon>environmental samples</taxon>
    </lineage>
</organism>
<dbReference type="SUPFAM" id="SSF53448">
    <property type="entry name" value="Nucleotide-diphospho-sugar transferases"/>
    <property type="match status" value="1"/>
</dbReference>
<feature type="transmembrane region" description="Helical" evidence="4">
    <location>
        <begin position="253"/>
        <end position="278"/>
    </location>
</feature>
<protein>
    <recommendedName>
        <fullName evidence="5">Glycosyltransferase 2-like domain-containing protein</fullName>
    </recommendedName>
</protein>
<keyword evidence="4" id="KW-1133">Transmembrane helix</keyword>
<keyword evidence="2" id="KW-0328">Glycosyltransferase</keyword>
<feature type="transmembrane region" description="Helical" evidence="4">
    <location>
        <begin position="298"/>
        <end position="319"/>
    </location>
</feature>
<dbReference type="PANTHER" id="PTHR43179:SF12">
    <property type="entry name" value="GALACTOFURANOSYLTRANSFERASE GLFT2"/>
    <property type="match status" value="1"/>
</dbReference>
<proteinExistence type="inferred from homology"/>
<reference evidence="6" key="1">
    <citation type="journal article" date="2010" name="ISME J.">
        <title>Metagenome of the Mediterranean deep chlorophyll maximum studied by direct and fosmid library 454 pyrosequencing.</title>
        <authorList>
            <person name="Ghai R."/>
            <person name="Martin-Cuadrado A.B."/>
            <person name="Molto A.G."/>
            <person name="Heredia I.G."/>
            <person name="Cabrera R."/>
            <person name="Martin J."/>
            <person name="Verdu M."/>
            <person name="Deschamps P."/>
            <person name="Moreira D."/>
            <person name="Lopez-Garcia P."/>
            <person name="Mira A."/>
            <person name="Rodriguez-Valera F."/>
        </authorList>
    </citation>
    <scope>NUCLEOTIDE SEQUENCE</scope>
</reference>
<dbReference type="GO" id="GO:0016757">
    <property type="term" value="F:glycosyltransferase activity"/>
    <property type="evidence" value="ECO:0007669"/>
    <property type="project" value="UniProtKB-KW"/>
</dbReference>
<dbReference type="Pfam" id="PF00535">
    <property type="entry name" value="Glycos_transf_2"/>
    <property type="match status" value="1"/>
</dbReference>
<dbReference type="AlphaFoldDB" id="D6PB69"/>
<name>D6PB69_9ARCH</name>
<dbReference type="Gene3D" id="3.90.550.10">
    <property type="entry name" value="Spore Coat Polysaccharide Biosynthesis Protein SpsA, Chain A"/>
    <property type="match status" value="1"/>
</dbReference>
<feature type="domain" description="Glycosyltransferase 2-like" evidence="5">
    <location>
        <begin position="23"/>
        <end position="138"/>
    </location>
</feature>
<dbReference type="PANTHER" id="PTHR43179">
    <property type="entry name" value="RHAMNOSYLTRANSFERASE WBBL"/>
    <property type="match status" value="1"/>
</dbReference>